<comment type="similarity">
    <text evidence="1">Belongs to the cycloisomerase 2 family.</text>
</comment>
<dbReference type="HOGENOM" id="CLU_052062_0_0_1"/>
<dbReference type="GO" id="GO:0017057">
    <property type="term" value="F:6-phosphogluconolactonase activity"/>
    <property type="evidence" value="ECO:0007669"/>
    <property type="project" value="TreeGrafter"/>
</dbReference>
<dbReference type="OMA" id="YATTWAS"/>
<gene>
    <name evidence="3" type="ORF">PSEUBRA_SCAF1g00365</name>
</gene>
<dbReference type="eggNOG" id="ENOG502S1IZ">
    <property type="taxonomic scope" value="Eukaryota"/>
</dbReference>
<dbReference type="RefSeq" id="XP_016294894.1">
    <property type="nucleotide sequence ID" value="XM_016435927.1"/>
</dbReference>
<dbReference type="SUPFAM" id="SSF75011">
    <property type="entry name" value="3-carboxy-cis,cis-mucoante lactonizing enzyme"/>
    <property type="match status" value="1"/>
</dbReference>
<feature type="compositionally biased region" description="Polar residues" evidence="2">
    <location>
        <begin position="9"/>
        <end position="36"/>
    </location>
</feature>
<dbReference type="InterPro" id="IPR015943">
    <property type="entry name" value="WD40/YVTN_repeat-like_dom_sf"/>
</dbReference>
<dbReference type="EMBL" id="KI545851">
    <property type="protein sequence ID" value="EST09905.1"/>
    <property type="molecule type" value="Genomic_DNA"/>
</dbReference>
<dbReference type="InterPro" id="IPR019405">
    <property type="entry name" value="Lactonase_7-beta_prop"/>
</dbReference>
<dbReference type="InterPro" id="IPR050282">
    <property type="entry name" value="Cycloisomerase_2"/>
</dbReference>
<dbReference type="OrthoDB" id="1715191at2759"/>
<name>V5EWF5_KALBG</name>
<feature type="region of interest" description="Disordered" evidence="2">
    <location>
        <begin position="1"/>
        <end position="36"/>
    </location>
</feature>
<organism evidence="3 4">
    <name type="scientific">Kalmanozyma brasiliensis (strain GHG001)</name>
    <name type="common">Yeast</name>
    <name type="synonym">Pseudozyma brasiliensis</name>
    <dbReference type="NCBI Taxonomy" id="1365824"/>
    <lineage>
        <taxon>Eukaryota</taxon>
        <taxon>Fungi</taxon>
        <taxon>Dikarya</taxon>
        <taxon>Basidiomycota</taxon>
        <taxon>Ustilaginomycotina</taxon>
        <taxon>Ustilaginomycetes</taxon>
        <taxon>Ustilaginales</taxon>
        <taxon>Ustilaginaceae</taxon>
        <taxon>Kalmanozyma</taxon>
    </lineage>
</organism>
<dbReference type="Gene3D" id="2.130.10.10">
    <property type="entry name" value="YVTN repeat-like/Quinoprotein amine dehydrogenase"/>
    <property type="match status" value="1"/>
</dbReference>
<dbReference type="AlphaFoldDB" id="V5EWF5"/>
<dbReference type="Pfam" id="PF10282">
    <property type="entry name" value="Lactonase"/>
    <property type="match status" value="1"/>
</dbReference>
<evidence type="ECO:0000256" key="1">
    <source>
        <dbReference type="ARBA" id="ARBA00005564"/>
    </source>
</evidence>
<sequence length="437" mass="47073">MARHAPPSTFATHDPTTTRPAPSSTFIPTRPQSTQCPRHTHIVTGTFNSPDLHVLAYDTLTSTLSLTHTIPAQGPHQYLALGVSSTGHQSVYATTWAAVSTLTSWHVTPDHSLSFGNERTITATGSYVHVQPPPFSTLTGPGFGGQPGISRWLASAGGPTGELHTLDPATGRIGVKVKELIFLPGGERELEHADKTRKALRYGAHSFDCSPSSESGQVAFVADLGANAIQAYRFPQLEHLYTIPSKREGDGPRHVIPHPQFPLVLTVTEHSNYVDAYQVPPYTSSSVQGVRHVGEADMLTTTQASQGRANWRGDTLRFSSDLRYVYATTRGKTSAFKGILVAYRLAIAEEGEGLKVRLDEVARLGTRTSGGKANAIEVSPHSPEGQDLMVLTDDEEGWVDVVSFDLEGVVFKIEATTQLPPLSSGEAQGASHAIWLL</sequence>
<dbReference type="PANTHER" id="PTHR30344">
    <property type="entry name" value="6-PHOSPHOGLUCONOLACTONASE-RELATED"/>
    <property type="match status" value="1"/>
</dbReference>
<dbReference type="GeneID" id="27418556"/>
<evidence type="ECO:0000313" key="4">
    <source>
        <dbReference type="Proteomes" id="UP000019377"/>
    </source>
</evidence>
<evidence type="ECO:0000256" key="2">
    <source>
        <dbReference type="SAM" id="MobiDB-lite"/>
    </source>
</evidence>
<protein>
    <recommendedName>
        <fullName evidence="5">Muconate cycloisomerase</fullName>
    </recommendedName>
</protein>
<keyword evidence="4" id="KW-1185">Reference proteome</keyword>
<accession>V5EWF5</accession>
<reference evidence="4" key="1">
    <citation type="journal article" date="2013" name="Genome Announc.">
        <title>Draft genome sequence of Pseudozyma brasiliensis sp. nov. strain GHG001, a high producer of endo-1,4-xylanase isolated from an insect pest of sugarcane.</title>
        <authorList>
            <person name="Oliveira J.V.D.C."/>
            <person name="dos Santos R.A.C."/>
            <person name="Borges T.A."/>
            <person name="Riano-Pachon D.M."/>
            <person name="Goldman G.H."/>
        </authorList>
    </citation>
    <scope>NUCLEOTIDE SEQUENCE [LARGE SCALE GENOMIC DNA]</scope>
    <source>
        <strain evidence="4">GHG001</strain>
    </source>
</reference>
<dbReference type="PANTHER" id="PTHR30344:SF4">
    <property type="entry name" value="CYCLASE, PUTATIVE (AFU_ORTHOLOGUE AFUA_6G11580)-RELATED"/>
    <property type="match status" value="1"/>
</dbReference>
<evidence type="ECO:0008006" key="5">
    <source>
        <dbReference type="Google" id="ProtNLM"/>
    </source>
</evidence>
<dbReference type="Proteomes" id="UP000019377">
    <property type="component" value="Unassembled WGS sequence"/>
</dbReference>
<proteinExistence type="inferred from homology"/>
<evidence type="ECO:0000313" key="3">
    <source>
        <dbReference type="EMBL" id="EST09905.1"/>
    </source>
</evidence>